<comment type="catalytic activity">
    <reaction evidence="8">
        <text>dTTP + alpha-D-glucose 1-phosphate + H(+) = dTDP-alpha-D-glucose + diphosphate</text>
        <dbReference type="Rhea" id="RHEA:15225"/>
        <dbReference type="ChEBI" id="CHEBI:15378"/>
        <dbReference type="ChEBI" id="CHEBI:33019"/>
        <dbReference type="ChEBI" id="CHEBI:37568"/>
        <dbReference type="ChEBI" id="CHEBI:57477"/>
        <dbReference type="ChEBI" id="CHEBI:58601"/>
        <dbReference type="EC" id="2.7.7.24"/>
    </reaction>
</comment>
<accession>A0A0F9TM80</accession>
<dbReference type="InterPro" id="IPR005907">
    <property type="entry name" value="G1P_thy_trans_s"/>
</dbReference>
<evidence type="ECO:0000256" key="1">
    <source>
        <dbReference type="ARBA" id="ARBA00001946"/>
    </source>
</evidence>
<keyword evidence="6" id="KW-0479">Metal-binding</keyword>
<dbReference type="SUPFAM" id="SSF53448">
    <property type="entry name" value="Nucleotide-diphospho-sugar transferases"/>
    <property type="match status" value="1"/>
</dbReference>
<dbReference type="PANTHER" id="PTHR43532:SF1">
    <property type="entry name" value="GLUCOSE-1-PHOSPHATE THYMIDYLYLTRANSFERASE 1"/>
    <property type="match status" value="1"/>
</dbReference>
<dbReference type="Gene3D" id="3.90.550.10">
    <property type="entry name" value="Spore Coat Polysaccharide Biosynthesis Protein SpsA, Chain A"/>
    <property type="match status" value="1"/>
</dbReference>
<comment type="caution">
    <text evidence="10">The sequence shown here is derived from an EMBL/GenBank/DDBJ whole genome shotgun (WGS) entry which is preliminary data.</text>
</comment>
<organism evidence="10">
    <name type="scientific">marine sediment metagenome</name>
    <dbReference type="NCBI Taxonomy" id="412755"/>
    <lineage>
        <taxon>unclassified sequences</taxon>
        <taxon>metagenomes</taxon>
        <taxon>ecological metagenomes</taxon>
    </lineage>
</organism>
<dbReference type="InterPro" id="IPR005835">
    <property type="entry name" value="NTP_transferase_dom"/>
</dbReference>
<evidence type="ECO:0000256" key="8">
    <source>
        <dbReference type="ARBA" id="ARBA00049336"/>
    </source>
</evidence>
<reference evidence="10" key="1">
    <citation type="journal article" date="2015" name="Nature">
        <title>Complex archaea that bridge the gap between prokaryotes and eukaryotes.</title>
        <authorList>
            <person name="Spang A."/>
            <person name="Saw J.H."/>
            <person name="Jorgensen S.L."/>
            <person name="Zaremba-Niedzwiedzka K."/>
            <person name="Martijn J."/>
            <person name="Lind A.E."/>
            <person name="van Eijk R."/>
            <person name="Schleper C."/>
            <person name="Guy L."/>
            <person name="Ettema T.J."/>
        </authorList>
    </citation>
    <scope>NUCLEOTIDE SEQUENCE</scope>
</reference>
<dbReference type="EC" id="2.7.7.24" evidence="3"/>
<comment type="cofactor">
    <cofactor evidence="1">
        <name>Mg(2+)</name>
        <dbReference type="ChEBI" id="CHEBI:18420"/>
    </cofactor>
</comment>
<proteinExistence type="inferred from homology"/>
<evidence type="ECO:0000256" key="7">
    <source>
        <dbReference type="ARBA" id="ARBA00022842"/>
    </source>
</evidence>
<protein>
    <recommendedName>
        <fullName evidence="3">glucose-1-phosphate thymidylyltransferase</fullName>
        <ecNumber evidence="3">2.7.7.24</ecNumber>
    </recommendedName>
</protein>
<gene>
    <name evidence="10" type="ORF">LCGC14_0712460</name>
</gene>
<comment type="similarity">
    <text evidence="2">Belongs to the glucose-1-phosphate thymidylyltransferase family.</text>
</comment>
<name>A0A0F9TM80_9ZZZZ</name>
<dbReference type="EMBL" id="LAZR01001575">
    <property type="protein sequence ID" value="KKN42523.1"/>
    <property type="molecule type" value="Genomic_DNA"/>
</dbReference>
<evidence type="ECO:0000256" key="5">
    <source>
        <dbReference type="ARBA" id="ARBA00022695"/>
    </source>
</evidence>
<evidence type="ECO:0000256" key="6">
    <source>
        <dbReference type="ARBA" id="ARBA00022723"/>
    </source>
</evidence>
<dbReference type="AlphaFoldDB" id="A0A0F9TM80"/>
<keyword evidence="7" id="KW-0460">Magnesium</keyword>
<keyword evidence="4" id="KW-0808">Transferase</keyword>
<keyword evidence="5" id="KW-0548">Nucleotidyltransferase</keyword>
<dbReference type="InterPro" id="IPR029044">
    <property type="entry name" value="Nucleotide-diphossugar_trans"/>
</dbReference>
<evidence type="ECO:0000259" key="9">
    <source>
        <dbReference type="Pfam" id="PF00483"/>
    </source>
</evidence>
<dbReference type="GO" id="GO:0046872">
    <property type="term" value="F:metal ion binding"/>
    <property type="evidence" value="ECO:0007669"/>
    <property type="project" value="UniProtKB-KW"/>
</dbReference>
<dbReference type="PANTHER" id="PTHR43532">
    <property type="entry name" value="GLUCOSE-1-PHOSPHATE THYMIDYLYLTRANSFERASE"/>
    <property type="match status" value="1"/>
</dbReference>
<feature type="domain" description="Nucleotidyl transferase" evidence="9">
    <location>
        <begin position="1"/>
        <end position="200"/>
    </location>
</feature>
<dbReference type="GO" id="GO:0008879">
    <property type="term" value="F:glucose-1-phosphate thymidylyltransferase activity"/>
    <property type="evidence" value="ECO:0007669"/>
    <property type="project" value="UniProtKB-EC"/>
</dbReference>
<evidence type="ECO:0000256" key="2">
    <source>
        <dbReference type="ARBA" id="ARBA00010480"/>
    </source>
</evidence>
<evidence type="ECO:0000256" key="3">
    <source>
        <dbReference type="ARBA" id="ARBA00012461"/>
    </source>
</evidence>
<evidence type="ECO:0000313" key="10">
    <source>
        <dbReference type="EMBL" id="KKN42523.1"/>
    </source>
</evidence>
<evidence type="ECO:0000256" key="4">
    <source>
        <dbReference type="ARBA" id="ARBA00022679"/>
    </source>
</evidence>
<dbReference type="Pfam" id="PF00483">
    <property type="entry name" value="NTP_transferase"/>
    <property type="match status" value="1"/>
</dbReference>
<sequence>MVMYPIETLKLAGIEEILIVSGPGHAGQFLELLSSGWDMGINLKYTIQDKPLGIAHALWVAKNFADNDDVAVILGDNIFEDNFSESIKSFKSGARIFLKEVDNPQEFGVAILKDNKIVRIVEKPKEPRSNYAVTGFYLYDPNVLEYLNSLQYSERNELEITDLNNMCLENGILDYQIVKGFWLDAGTVEGLYNASTFIRKTKMK</sequence>